<keyword evidence="2" id="KW-0119">Carbohydrate metabolism</keyword>
<dbReference type="AlphaFoldDB" id="A0A928V934"/>
<reference evidence="3" key="1">
    <citation type="submission" date="2018-07" db="EMBL/GenBank/DDBJ databases">
        <title>Genome assembly of strain Ka43.</title>
        <authorList>
            <person name="Kukolya J."/>
            <person name="Nagy I."/>
            <person name="Horvath B."/>
            <person name="Toth A."/>
        </authorList>
    </citation>
    <scope>NUCLEOTIDE SEQUENCE</scope>
    <source>
        <strain evidence="3">KB43</strain>
    </source>
</reference>
<dbReference type="GO" id="GO:0008790">
    <property type="term" value="F:arabinose isomerase activity"/>
    <property type="evidence" value="ECO:0007669"/>
    <property type="project" value="TreeGrafter"/>
</dbReference>
<keyword evidence="4" id="KW-1185">Reference proteome</keyword>
<dbReference type="GO" id="GO:0042355">
    <property type="term" value="P:L-fucose catabolic process"/>
    <property type="evidence" value="ECO:0007669"/>
    <property type="project" value="TreeGrafter"/>
</dbReference>
<evidence type="ECO:0000256" key="2">
    <source>
        <dbReference type="ARBA" id="ARBA00023277"/>
    </source>
</evidence>
<dbReference type="PANTHER" id="PTHR37840">
    <property type="entry name" value="L-FUCOSE ISOMERASE"/>
    <property type="match status" value="1"/>
</dbReference>
<dbReference type="SUPFAM" id="SSF53743">
    <property type="entry name" value="FucI/AraA N-terminal and middle domains"/>
    <property type="match status" value="1"/>
</dbReference>
<dbReference type="RefSeq" id="WP_193910711.1">
    <property type="nucleotide sequence ID" value="NZ_PRDL01000001.1"/>
</dbReference>
<sequence length="552" mass="60739">MALAVHLPPLPAVQTCAENDIFMINSGDLRDSANLTCWPVQQACEQKLAEVFKDQFGYNLRRAMPVEEGRGHGFIASQREGSDICASIPADAPLVVMLAVWQYSHHVAVSLAHHKGPILLIANFDGTWPGLVGLLCLSGSLTSIGVKHSRLWSEKFEDDFFLQKLQEWIDHKAIQHDTSHLKPLSASDAFVQGAAADAGREVAAWSLRHKEIMGLFDTFCMGMINGVFPQKALMDIAMPLEGLSQSALVYEMSLVTDAERDECLRWYEERGMQFQYGSDSATELTRDQVLEQCAMMIAMARFTERFGLTCVGVQYQQGLKDVCAASDFAEGALGSTERFPIRNAQGQVIREGKPIPVINEVDMGTAIPQTLLFRLLDSVGLNAETTLHDIRWGSEYEGTFYWDFEISGAVPFSHIKGGIAGAIGYRQPAMFFPRGGSTIGGQCKAGAFLWARAHYEGTDVHLHIGSGTAVELPQAEFQRRSQATTPQWPLMNAVLHGVDRDQLMAGHQSNHITLAYVPENQLEELLRAFAAQALAHGMKVYLTGSAVAGERH</sequence>
<dbReference type="InterPro" id="IPR005763">
    <property type="entry name" value="Fucose_isomerase"/>
</dbReference>
<evidence type="ECO:0000313" key="4">
    <source>
        <dbReference type="Proteomes" id="UP000652567"/>
    </source>
</evidence>
<dbReference type="PANTHER" id="PTHR37840:SF1">
    <property type="entry name" value="L-FUCOSE ISOMERASE"/>
    <property type="match status" value="1"/>
</dbReference>
<protein>
    <submittedName>
        <fullName evidence="3">Signal transduction protein</fullName>
    </submittedName>
</protein>
<dbReference type="GO" id="GO:0019571">
    <property type="term" value="P:D-arabinose catabolic process"/>
    <property type="evidence" value="ECO:0007669"/>
    <property type="project" value="TreeGrafter"/>
</dbReference>
<organism evidence="3 4">
    <name type="scientific">Cellvibrio polysaccharolyticus</name>
    <dbReference type="NCBI Taxonomy" id="2082724"/>
    <lineage>
        <taxon>Bacteria</taxon>
        <taxon>Pseudomonadati</taxon>
        <taxon>Pseudomonadota</taxon>
        <taxon>Gammaproteobacteria</taxon>
        <taxon>Cellvibrionales</taxon>
        <taxon>Cellvibrionaceae</taxon>
        <taxon>Cellvibrio</taxon>
    </lineage>
</organism>
<evidence type="ECO:0000313" key="3">
    <source>
        <dbReference type="EMBL" id="MBE8718279.1"/>
    </source>
</evidence>
<dbReference type="GO" id="GO:0005737">
    <property type="term" value="C:cytoplasm"/>
    <property type="evidence" value="ECO:0007669"/>
    <property type="project" value="InterPro"/>
</dbReference>
<dbReference type="GO" id="GO:0030145">
    <property type="term" value="F:manganese ion binding"/>
    <property type="evidence" value="ECO:0007669"/>
    <property type="project" value="InterPro"/>
</dbReference>
<dbReference type="GO" id="GO:0008736">
    <property type="term" value="F:L-fucose isomerase activity"/>
    <property type="evidence" value="ECO:0007669"/>
    <property type="project" value="InterPro"/>
</dbReference>
<evidence type="ECO:0000256" key="1">
    <source>
        <dbReference type="ARBA" id="ARBA00023235"/>
    </source>
</evidence>
<comment type="caution">
    <text evidence="3">The sequence shown here is derived from an EMBL/GenBank/DDBJ whole genome shotgun (WGS) entry which is preliminary data.</text>
</comment>
<dbReference type="Proteomes" id="UP000652567">
    <property type="component" value="Unassembled WGS sequence"/>
</dbReference>
<dbReference type="EMBL" id="PRDL01000001">
    <property type="protein sequence ID" value="MBE8718279.1"/>
    <property type="molecule type" value="Genomic_DNA"/>
</dbReference>
<dbReference type="InterPro" id="IPR009015">
    <property type="entry name" value="Fucose_isomerase_N/cen_sf"/>
</dbReference>
<keyword evidence="1" id="KW-0413">Isomerase</keyword>
<proteinExistence type="predicted"/>
<name>A0A928V934_9GAMM</name>
<gene>
    <name evidence="3" type="ORF">C4F51_13875</name>
</gene>
<accession>A0A928V934</accession>